<dbReference type="OrthoDB" id="264402at2157"/>
<keyword evidence="4" id="KW-1185">Reference proteome</keyword>
<accession>L9WYK5</accession>
<dbReference type="eggNOG" id="arCOG00439">
    <property type="taxonomic scope" value="Archaea"/>
</dbReference>
<dbReference type="InterPro" id="IPR057410">
    <property type="entry name" value="HVO_B0008-like_C"/>
</dbReference>
<evidence type="ECO:0000259" key="1">
    <source>
        <dbReference type="Pfam" id="PF25214"/>
    </source>
</evidence>
<feature type="domain" description="HVO-B0008-like C-terminal" evidence="2">
    <location>
        <begin position="74"/>
        <end position="124"/>
    </location>
</feature>
<dbReference type="RefSeq" id="WP_005558777.1">
    <property type="nucleotide sequence ID" value="NZ_AOIB01000036.1"/>
</dbReference>
<dbReference type="InterPro" id="IPR057409">
    <property type="entry name" value="HVO_B0008-like_N"/>
</dbReference>
<sequence>MSTQQQQHSTYAASCPDCDVDLHSEDPNEIVEFYRRHSSVTGHDVEFTRIGPDLVDAVTEDDLKEVYTLKDVVTQLEAEYENGVPIGAVAAAMSEQGLSIGETLEKIHEIRMGGGLYEPQDDHLRAF</sequence>
<protein>
    <submittedName>
        <fullName evidence="3">Uncharacterized protein</fullName>
    </submittedName>
</protein>
<feature type="domain" description="HVO-B0008-like N-terminal" evidence="1">
    <location>
        <begin position="13"/>
        <end position="49"/>
    </location>
</feature>
<name>L9WYK5_9EURY</name>
<dbReference type="STRING" id="1227497.C491_18094"/>
<dbReference type="Proteomes" id="UP000011688">
    <property type="component" value="Unassembled WGS sequence"/>
</dbReference>
<dbReference type="EMBL" id="AOIB01000036">
    <property type="protein sequence ID" value="ELY54539.1"/>
    <property type="molecule type" value="Genomic_DNA"/>
</dbReference>
<comment type="caution">
    <text evidence="3">The sequence shown here is derived from an EMBL/GenBank/DDBJ whole genome shotgun (WGS) entry which is preliminary data.</text>
</comment>
<dbReference type="Gene3D" id="1.10.10.10">
    <property type="entry name" value="Winged helix-like DNA-binding domain superfamily/Winged helix DNA-binding domain"/>
    <property type="match status" value="1"/>
</dbReference>
<proteinExistence type="predicted"/>
<evidence type="ECO:0000313" key="3">
    <source>
        <dbReference type="EMBL" id="ELY54539.1"/>
    </source>
</evidence>
<evidence type="ECO:0000259" key="2">
    <source>
        <dbReference type="Pfam" id="PF25215"/>
    </source>
</evidence>
<reference evidence="3 4" key="1">
    <citation type="journal article" date="2014" name="PLoS Genet.">
        <title>Phylogenetically driven sequencing of extremely halophilic archaea reveals strategies for static and dynamic osmo-response.</title>
        <authorList>
            <person name="Becker E.A."/>
            <person name="Seitzer P.M."/>
            <person name="Tritt A."/>
            <person name="Larsen D."/>
            <person name="Krusor M."/>
            <person name="Yao A.I."/>
            <person name="Wu D."/>
            <person name="Madern D."/>
            <person name="Eisen J.A."/>
            <person name="Darling A.E."/>
            <person name="Facciotti M.T."/>
        </authorList>
    </citation>
    <scope>NUCLEOTIDE SEQUENCE [LARGE SCALE GENOMIC DNA]</scope>
    <source>
        <strain evidence="3 4">DSM 10524</strain>
    </source>
</reference>
<evidence type="ECO:0000313" key="4">
    <source>
        <dbReference type="Proteomes" id="UP000011688"/>
    </source>
</evidence>
<dbReference type="Pfam" id="PF25215">
    <property type="entry name" value="HVO_B0008_C"/>
    <property type="match status" value="1"/>
</dbReference>
<dbReference type="InterPro" id="IPR036388">
    <property type="entry name" value="WH-like_DNA-bd_sf"/>
</dbReference>
<gene>
    <name evidence="3" type="ORF">C491_18094</name>
</gene>
<organism evidence="3 4">
    <name type="scientific">Natronococcus amylolyticus DSM 10524</name>
    <dbReference type="NCBI Taxonomy" id="1227497"/>
    <lineage>
        <taxon>Archaea</taxon>
        <taxon>Methanobacteriati</taxon>
        <taxon>Methanobacteriota</taxon>
        <taxon>Stenosarchaea group</taxon>
        <taxon>Halobacteria</taxon>
        <taxon>Halobacteriales</taxon>
        <taxon>Natrialbaceae</taxon>
        <taxon>Natronococcus</taxon>
    </lineage>
</organism>
<dbReference type="AlphaFoldDB" id="L9WYK5"/>
<dbReference type="Pfam" id="PF25214">
    <property type="entry name" value="HVO_B0008_N"/>
    <property type="match status" value="1"/>
</dbReference>